<dbReference type="Gene3D" id="1.25.40.20">
    <property type="entry name" value="Ankyrin repeat-containing domain"/>
    <property type="match status" value="1"/>
</dbReference>
<dbReference type="InterPro" id="IPR036770">
    <property type="entry name" value="Ankyrin_rpt-contain_sf"/>
</dbReference>
<evidence type="ECO:0000256" key="1">
    <source>
        <dbReference type="PROSITE-ProRule" id="PRU00023"/>
    </source>
</evidence>
<evidence type="ECO:0000313" key="2">
    <source>
        <dbReference type="EMBL" id="KAF8403427.1"/>
    </source>
</evidence>
<organism evidence="2 3">
    <name type="scientific">Tetracentron sinense</name>
    <name type="common">Spur-leaf</name>
    <dbReference type="NCBI Taxonomy" id="13715"/>
    <lineage>
        <taxon>Eukaryota</taxon>
        <taxon>Viridiplantae</taxon>
        <taxon>Streptophyta</taxon>
        <taxon>Embryophyta</taxon>
        <taxon>Tracheophyta</taxon>
        <taxon>Spermatophyta</taxon>
        <taxon>Magnoliopsida</taxon>
        <taxon>Trochodendrales</taxon>
        <taxon>Trochodendraceae</taxon>
        <taxon>Tetracentron</taxon>
    </lineage>
</organism>
<dbReference type="SMART" id="SM00248">
    <property type="entry name" value="ANK"/>
    <property type="match status" value="4"/>
</dbReference>
<dbReference type="OrthoDB" id="1925304at2759"/>
<feature type="repeat" description="ANK" evidence="1">
    <location>
        <begin position="219"/>
        <end position="251"/>
    </location>
</feature>
<name>A0A835DJY9_TETSI</name>
<accession>A0A835DJY9</accession>
<dbReference type="SUPFAM" id="SSF48403">
    <property type="entry name" value="Ankyrin repeat"/>
    <property type="match status" value="1"/>
</dbReference>
<dbReference type="GO" id="GO:0016020">
    <property type="term" value="C:membrane"/>
    <property type="evidence" value="ECO:0007669"/>
    <property type="project" value="TreeGrafter"/>
</dbReference>
<keyword evidence="1" id="KW-0040">ANK repeat</keyword>
<reference evidence="2 3" key="1">
    <citation type="submission" date="2020-04" db="EMBL/GenBank/DDBJ databases">
        <title>Plant Genome Project.</title>
        <authorList>
            <person name="Zhang R.-G."/>
        </authorList>
    </citation>
    <scope>NUCLEOTIDE SEQUENCE [LARGE SCALE GENOMIC DNA]</scope>
    <source>
        <strain evidence="2">YNK0</strain>
        <tissue evidence="2">Leaf</tissue>
    </source>
</reference>
<proteinExistence type="predicted"/>
<evidence type="ECO:0000313" key="3">
    <source>
        <dbReference type="Proteomes" id="UP000655225"/>
    </source>
</evidence>
<protein>
    <submittedName>
        <fullName evidence="2">Uncharacterized protein</fullName>
    </submittedName>
</protein>
<sequence length="564" mass="63862">MKLLATPPPMKSGQPWVTPMLKAPKLEITNLNIKFRCARRGPLLSPTTFAVSKLFLIALLRLVAQFLGLGPDFESFIFTSVDRIYAFVIRKIDLDWFFRFSRCYISRLWSILLYDPLLGGYRDSRNMGRQNRYSNNRNGEGEGNGVDYKYYLPLSIAARKGDWRSARSFFQRDPDAVMAVINIDSQTAIHVATAEGKSQFVKKLLEFMSTEALELRDSSGSTVLHYAAISGNIDLVKSIVRRNPNLPQISNNYGWTPLFYAAVVATLQQKEMLWHLCSVTRDQDPSPFVGALGAELICNITALVNISLQVVKRYPHLATAFCGNEDTLLLVMAQRPSAFRSGNVTVDMQLIDALRHTIRVNTEDPLEGSGDLARSSKGWVDYFRKFMNIEVCKLPKIEAMFFLYEIAFSLTWFSFPAGIKQVSEIKLSHMNAIKLVKHVCTQIQSSEFFRTSKIFTTAIEFGVIELVVECLESFRRLNVSESELIKETSMFHIAVEHRRENIFKLVYGRTVAKMLVGSIKDEFGNTILHLAAKLAPSPQLNSISGAALQMQRELQWFKVMDPTV</sequence>
<dbReference type="PROSITE" id="PS50088">
    <property type="entry name" value="ANK_REPEAT"/>
    <property type="match status" value="1"/>
</dbReference>
<dbReference type="PROSITE" id="PS50297">
    <property type="entry name" value="ANK_REP_REGION"/>
    <property type="match status" value="1"/>
</dbReference>
<dbReference type="Proteomes" id="UP000655225">
    <property type="component" value="Unassembled WGS sequence"/>
</dbReference>
<dbReference type="EMBL" id="JABCRI010000007">
    <property type="protein sequence ID" value="KAF8403427.1"/>
    <property type="molecule type" value="Genomic_DNA"/>
</dbReference>
<dbReference type="AlphaFoldDB" id="A0A835DJY9"/>
<keyword evidence="3" id="KW-1185">Reference proteome</keyword>
<dbReference type="InterPro" id="IPR002110">
    <property type="entry name" value="Ankyrin_rpt"/>
</dbReference>
<dbReference type="PANTHER" id="PTHR24177:SF365">
    <property type="entry name" value="ANKYRIN REPEAT-CONTAINING PROTEIN NPR4-LIKE ISOFORM X1"/>
    <property type="match status" value="1"/>
</dbReference>
<dbReference type="Pfam" id="PF12796">
    <property type="entry name" value="Ank_2"/>
    <property type="match status" value="1"/>
</dbReference>
<gene>
    <name evidence="2" type="ORF">HHK36_011531</name>
</gene>
<comment type="caution">
    <text evidence="2">The sequence shown here is derived from an EMBL/GenBank/DDBJ whole genome shotgun (WGS) entry which is preliminary data.</text>
</comment>
<dbReference type="PANTHER" id="PTHR24177">
    <property type="entry name" value="CASKIN"/>
    <property type="match status" value="1"/>
</dbReference>